<name>A0A378MBG4_LISGR</name>
<dbReference type="OrthoDB" id="2361958at2"/>
<gene>
    <name evidence="1" type="ORF">NCTC10815_01008</name>
</gene>
<proteinExistence type="predicted"/>
<dbReference type="EMBL" id="UGPG01000001">
    <property type="protein sequence ID" value="STY43707.1"/>
    <property type="molecule type" value="Genomic_DNA"/>
</dbReference>
<sequence length="103" mass="11750">MGKNVSIGKKITFWVVYLVAAVCFVLTIIAFFIGFLHHLHDTGGWRSVIEILATPITGFLKMTKGVIEKSFFEMLLLVVVSYIMPILFIVFTSLLKKRRQLED</sequence>
<dbReference type="AlphaFoldDB" id="A0A378MBG4"/>
<dbReference type="RefSeq" id="WP_003755073.1">
    <property type="nucleotide sequence ID" value="NZ_CABKNG010000001.1"/>
</dbReference>
<evidence type="ECO:0000313" key="2">
    <source>
        <dbReference type="Proteomes" id="UP000254879"/>
    </source>
</evidence>
<protein>
    <submittedName>
        <fullName evidence="1">Uncharacterized protein</fullName>
    </submittedName>
</protein>
<reference evidence="1 2" key="1">
    <citation type="submission" date="2018-06" db="EMBL/GenBank/DDBJ databases">
        <authorList>
            <consortium name="Pathogen Informatics"/>
            <person name="Doyle S."/>
        </authorList>
    </citation>
    <scope>NUCLEOTIDE SEQUENCE [LARGE SCALE GENOMIC DNA]</scope>
    <source>
        <strain evidence="2">NCTC 10815</strain>
    </source>
</reference>
<organism evidence="1 2">
    <name type="scientific">Listeria grayi</name>
    <name type="common">Listeria murrayi</name>
    <dbReference type="NCBI Taxonomy" id="1641"/>
    <lineage>
        <taxon>Bacteria</taxon>
        <taxon>Bacillati</taxon>
        <taxon>Bacillota</taxon>
        <taxon>Bacilli</taxon>
        <taxon>Bacillales</taxon>
        <taxon>Listeriaceae</taxon>
        <taxon>Listeria</taxon>
    </lineage>
</organism>
<accession>A0A378MBG4</accession>
<evidence type="ECO:0000313" key="1">
    <source>
        <dbReference type="EMBL" id="STY43707.1"/>
    </source>
</evidence>
<dbReference type="Proteomes" id="UP000254879">
    <property type="component" value="Unassembled WGS sequence"/>
</dbReference>